<dbReference type="InterPro" id="IPR036526">
    <property type="entry name" value="C-N_Hydrolase_sf"/>
</dbReference>
<dbReference type="RefSeq" id="WP_108621319.1">
    <property type="nucleotide sequence ID" value="NZ_CP028901.1"/>
</dbReference>
<evidence type="ECO:0000259" key="2">
    <source>
        <dbReference type="PROSITE" id="PS50263"/>
    </source>
</evidence>
<dbReference type="PROSITE" id="PS50263">
    <property type="entry name" value="CN_HYDROLASE"/>
    <property type="match status" value="1"/>
</dbReference>
<accession>A0A2R4XJ95</accession>
<dbReference type="Pfam" id="PF00795">
    <property type="entry name" value="CN_hydrolase"/>
    <property type="match status" value="1"/>
</dbReference>
<feature type="domain" description="CN hydrolase" evidence="2">
    <location>
        <begin position="6"/>
        <end position="276"/>
    </location>
</feature>
<dbReference type="PANTHER" id="PTHR43674">
    <property type="entry name" value="NITRILASE C965.09-RELATED"/>
    <property type="match status" value="1"/>
</dbReference>
<proteinExistence type="predicted"/>
<protein>
    <submittedName>
        <fullName evidence="3">N-carbamoyl-D-amino-acid hydrolase</fullName>
    </submittedName>
</protein>
<dbReference type="Proteomes" id="UP000244571">
    <property type="component" value="Chromosome"/>
</dbReference>
<keyword evidence="1 3" id="KW-0378">Hydrolase</keyword>
<sequence>MMKRPFGIAVAQLGPIQPSDSRASAVARLVEMMREAASLGARMVVFPELALTTFFPRYWMSDEDAIERYFEKSMPSAQTQILFDTSKNLGIGFYLGYAELTTDGHRFNTSILVDQTGKIVGRYRKIHLPGHADHKVGKPFQHLEKKYFEVGNEGFHVWQTMDARIGMCLCNDRRWTETWRVLALQGADIVAVGYNTPSVNIHWPEPPHLRMHSHLISLQAAAYQNTTWIAAAGKAGLEDGCHLFAGSVIVSPAGEILAQTQSEDDEVIYCKADLALADTFRQHIFNYGAHRRPEHYRLITERTGVGDPLGKEPDPS</sequence>
<evidence type="ECO:0000256" key="1">
    <source>
        <dbReference type="ARBA" id="ARBA00022801"/>
    </source>
</evidence>
<dbReference type="GO" id="GO:0016811">
    <property type="term" value="F:hydrolase activity, acting on carbon-nitrogen (but not peptide) bonds, in linear amides"/>
    <property type="evidence" value="ECO:0007669"/>
    <property type="project" value="TreeGrafter"/>
</dbReference>
<dbReference type="Gene3D" id="3.60.110.10">
    <property type="entry name" value="Carbon-nitrogen hydrolase"/>
    <property type="match status" value="1"/>
</dbReference>
<dbReference type="OrthoDB" id="9803803at2"/>
<dbReference type="PANTHER" id="PTHR43674:SF12">
    <property type="entry name" value="NITRILASE C965.09-RELATED"/>
    <property type="match status" value="1"/>
</dbReference>
<keyword evidence="4" id="KW-1185">Reference proteome</keyword>
<name>A0A2R4XJ95_9BURK</name>
<reference evidence="3 4" key="1">
    <citation type="submission" date="2018-04" db="EMBL/GenBank/DDBJ databases">
        <title>Bordetella sp. HZ20 isolated from seawater.</title>
        <authorList>
            <person name="Sun C."/>
        </authorList>
    </citation>
    <scope>NUCLEOTIDE SEQUENCE [LARGE SCALE GENOMIC DNA]</scope>
    <source>
        <strain evidence="3 4">HZ20</strain>
    </source>
</reference>
<dbReference type="SUPFAM" id="SSF56317">
    <property type="entry name" value="Carbon-nitrogen hydrolase"/>
    <property type="match status" value="1"/>
</dbReference>
<dbReference type="KEGG" id="boz:DBV39_09420"/>
<evidence type="ECO:0000313" key="3">
    <source>
        <dbReference type="EMBL" id="AWB33892.1"/>
    </source>
</evidence>
<evidence type="ECO:0000313" key="4">
    <source>
        <dbReference type="Proteomes" id="UP000244571"/>
    </source>
</evidence>
<organism evidence="3 4">
    <name type="scientific">Orrella marina</name>
    <dbReference type="NCBI Taxonomy" id="2163011"/>
    <lineage>
        <taxon>Bacteria</taxon>
        <taxon>Pseudomonadati</taxon>
        <taxon>Pseudomonadota</taxon>
        <taxon>Betaproteobacteria</taxon>
        <taxon>Burkholderiales</taxon>
        <taxon>Alcaligenaceae</taxon>
        <taxon>Orrella</taxon>
    </lineage>
</organism>
<dbReference type="EMBL" id="CP028901">
    <property type="protein sequence ID" value="AWB33892.1"/>
    <property type="molecule type" value="Genomic_DNA"/>
</dbReference>
<dbReference type="InterPro" id="IPR003010">
    <property type="entry name" value="C-N_Hydrolase"/>
</dbReference>
<dbReference type="InterPro" id="IPR050345">
    <property type="entry name" value="Aliph_Amidase/BUP"/>
</dbReference>
<dbReference type="CDD" id="cd07569">
    <property type="entry name" value="DCase"/>
    <property type="match status" value="1"/>
</dbReference>
<gene>
    <name evidence="3" type="ORF">DBV39_09420</name>
</gene>
<dbReference type="AlphaFoldDB" id="A0A2R4XJ95"/>